<sequence>MMEVRKRFSHADPNFGPLPFWWWSAEEVTAERVRWQLQKFRSGGLRNIGIINIAPTGPQYGSVSDNPVHYSERWWTMFEIALREAERLGMRLYFYDQIGFSGSNIPSRLVTENPEYAGYGLRRLPVSDPLPEGATLLLDREDYRYVAVRQGFNWLDPVATASLFKLVHGEFERRFPNDLGKTLGGSFQDELPPLPLWTAELPTRYKLQYGEEIYPELPALFDNLPNSANVRRRVYKLAAEFAEQSLFIPLAQWHEKYDMLLCCDQAGPARRADVHGAQRLYLDYFRTHRWYNAAGSDMDGEIKPHSSMVHLHGGKRVFLEAFHTSGWGGTLEETLHWLIPWLQAGVTLYSPHSVYYSTRGGWWEWAPPDTGWRQPYYEHYSIFADTISRVCSLLSEGSHVADIAVHYPAHAVCGYMSLADGGDLEHPMVVANQMPHPSLQHIHDTYVSITGRWGRKEQRNLGALREAFRDYDIVDDSALEKSSVEDGKLAIADERFTVLLLCGTTEMDEAARLRVEGWIKQGGLAIVVDVLDEQPPLEGAIYAASAQEAAAIITANVPARVEGPGMSLQRRTEDADLFLLLPEEGALLRMHEPANERTTVQRLGTYRLRTAGIPQIWDPVSGEIRDAEYKRDREWVEVDVPFDTWPAALVVCHLPSSLTTTAMAQASGPDFKHGPRPAHVRGVHTPGQEIEIPSDAWRIQAVSTLDNRYGDFDLHGEHSEYVPIETRLVKVQRESGDLTGLQAGWHLGAYDDSEWKQRLWSEADYWSASKGVQYDPDHCWPVTYSQIMGDMKFRTWAGRMGRVPRRFLNLGYLEAGETVCATTNVIAPSTGRYWIRAESNARLEGSLNGKTIQWTGGPEEQTAWLELDCGANALFLRAKAIVKGVIRAAVEVNTVARPALPKWIYAKNPNRSSSLKLTIQSGDGPVQKARMVFAAKGRAILIVNGEQVIEHGDFNPYIRQGQEELDLTSLWCSGENEIIFVLPEGVGEVFADGIIERVDGDAISFCTGEHWQDERGNAPSLLHEAVLQFAETESLWITDRDHPLSGVGWLMPDSIPDPKPLSFQRNPSGADKAIWLRYSLPIGANRMKLNCAGKSRLWIDGQEILVRNGIADFAPQPAHAQAAVRIEPYGICSDADVLKGPIRYETVPTRGRVGDWRSALNMPHYSGAVEYETTIEWQGTGQADLELGHVRGTAECWLNGQSLGVRAWRPYQFRMGNDLPAGRYALRVRVTNTLGTHYEVGRPTSNVGGSMDPKVSYWALSSMSPTAQDDFASGGLYGPVRVSAQSSGS</sequence>
<keyword evidence="2" id="KW-1185">Reference proteome</keyword>
<evidence type="ECO:0008006" key="3">
    <source>
        <dbReference type="Google" id="ProtNLM"/>
    </source>
</evidence>
<protein>
    <recommendedName>
        <fullName evidence="3">Glycosyl hydrolases family 2 sugar binding domain-containing protein</fullName>
    </recommendedName>
</protein>
<dbReference type="PANTHER" id="PTHR36848:SF2">
    <property type="entry name" value="SECRETED PROTEIN"/>
    <property type="match status" value="1"/>
</dbReference>
<reference evidence="1 2" key="1">
    <citation type="submission" date="2020-04" db="EMBL/GenBank/DDBJ databases">
        <title>Genome sequencing of novel species.</title>
        <authorList>
            <person name="Heo J."/>
            <person name="Kim S.-J."/>
            <person name="Kim J.-S."/>
            <person name="Hong S.-B."/>
            <person name="Kwon S.-W."/>
        </authorList>
    </citation>
    <scope>NUCLEOTIDE SEQUENCE [LARGE SCALE GENOMIC DNA]</scope>
    <source>
        <strain evidence="1 2">MFER-1</strain>
    </source>
</reference>
<evidence type="ECO:0000313" key="2">
    <source>
        <dbReference type="Proteomes" id="UP000502248"/>
    </source>
</evidence>
<dbReference type="Proteomes" id="UP000502248">
    <property type="component" value="Chromosome"/>
</dbReference>
<organism evidence="1 2">
    <name type="scientific">Cohnella herbarum</name>
    <dbReference type="NCBI Taxonomy" id="2728023"/>
    <lineage>
        <taxon>Bacteria</taxon>
        <taxon>Bacillati</taxon>
        <taxon>Bacillota</taxon>
        <taxon>Bacilli</taxon>
        <taxon>Bacillales</taxon>
        <taxon>Paenibacillaceae</taxon>
        <taxon>Cohnella</taxon>
    </lineage>
</organism>
<dbReference type="SUPFAM" id="SSF49785">
    <property type="entry name" value="Galactose-binding domain-like"/>
    <property type="match status" value="1"/>
</dbReference>
<evidence type="ECO:0000313" key="1">
    <source>
        <dbReference type="EMBL" id="QJD87925.1"/>
    </source>
</evidence>
<dbReference type="Gene3D" id="2.60.120.260">
    <property type="entry name" value="Galactose-binding domain-like"/>
    <property type="match status" value="2"/>
</dbReference>
<dbReference type="InterPro" id="IPR053161">
    <property type="entry name" value="Ulvan_degrading_GH"/>
</dbReference>
<name>A0A7Z2VRP9_9BACL</name>
<dbReference type="KEGG" id="cheb:HH215_01405"/>
<dbReference type="EMBL" id="CP051680">
    <property type="protein sequence ID" value="QJD87925.1"/>
    <property type="molecule type" value="Genomic_DNA"/>
</dbReference>
<gene>
    <name evidence="1" type="ORF">HH215_01405</name>
</gene>
<accession>A0A7Z2VRP9</accession>
<proteinExistence type="predicted"/>
<dbReference type="InterPro" id="IPR008979">
    <property type="entry name" value="Galactose-bd-like_sf"/>
</dbReference>
<dbReference type="PANTHER" id="PTHR36848">
    <property type="entry name" value="DNA-BINDING PROTEIN (PUTATIVE SECRETED PROTEIN)-RELATED"/>
    <property type="match status" value="1"/>
</dbReference>